<keyword evidence="6" id="KW-1133">Transmembrane helix</keyword>
<keyword evidence="7" id="KW-0472">Membrane</keyword>
<dbReference type="SUPFAM" id="SSF56784">
    <property type="entry name" value="HAD-like"/>
    <property type="match status" value="1"/>
</dbReference>
<comment type="caution">
    <text evidence="12">The sequence shown here is derived from an EMBL/GenBank/DDBJ whole genome shotgun (WGS) entry which is preliminary data.</text>
</comment>
<dbReference type="SFLD" id="SFLDF00027">
    <property type="entry name" value="p-type_atpase"/>
    <property type="match status" value="1"/>
</dbReference>
<evidence type="ECO:0000313" key="13">
    <source>
        <dbReference type="Proteomes" id="UP001597419"/>
    </source>
</evidence>
<evidence type="ECO:0000256" key="5">
    <source>
        <dbReference type="ARBA" id="ARBA00022967"/>
    </source>
</evidence>
<dbReference type="InterPro" id="IPR008250">
    <property type="entry name" value="ATPase_P-typ_transduc_dom_A_sf"/>
</dbReference>
<feature type="domain" description="Cation-transporting P-type ATPase C-terminal" evidence="11">
    <location>
        <begin position="1263"/>
        <end position="1400"/>
    </location>
</feature>
<dbReference type="Pfam" id="PF00689">
    <property type="entry name" value="Cation_ATPase_C"/>
    <property type="match status" value="1"/>
</dbReference>
<name>A0ABW5GWA1_9PSEU</name>
<evidence type="ECO:0000313" key="12">
    <source>
        <dbReference type="EMBL" id="MFD2465210.1"/>
    </source>
</evidence>
<dbReference type="Pfam" id="PF00122">
    <property type="entry name" value="E1-E2_ATPase"/>
    <property type="match status" value="1"/>
</dbReference>
<dbReference type="PRINTS" id="PR00119">
    <property type="entry name" value="CATATPASE"/>
</dbReference>
<dbReference type="InterPro" id="IPR006068">
    <property type="entry name" value="ATPase_P-typ_cation-transptr_C"/>
</dbReference>
<gene>
    <name evidence="12" type="ORF">ACFSYJ_41790</name>
</gene>
<feature type="region of interest" description="Disordered" evidence="9">
    <location>
        <begin position="1419"/>
        <end position="1447"/>
    </location>
</feature>
<comment type="subcellular location">
    <subcellularLocation>
        <location evidence="1">Cell membrane</location>
        <topology evidence="1">Multi-pass membrane protein</topology>
    </subcellularLocation>
</comment>
<feature type="domain" description="P-type ATPase A" evidence="10">
    <location>
        <begin position="712"/>
        <end position="816"/>
    </location>
</feature>
<dbReference type="PROSITE" id="PS00154">
    <property type="entry name" value="ATPASE_E1_E2"/>
    <property type="match status" value="1"/>
</dbReference>
<dbReference type="SUPFAM" id="SSF81653">
    <property type="entry name" value="Calcium ATPase, transduction domain A"/>
    <property type="match status" value="1"/>
</dbReference>
<evidence type="ECO:0000256" key="9">
    <source>
        <dbReference type="SAM" id="MobiDB-lite"/>
    </source>
</evidence>
<evidence type="ECO:0000256" key="6">
    <source>
        <dbReference type="ARBA" id="ARBA00022989"/>
    </source>
</evidence>
<keyword evidence="13" id="KW-1185">Reference proteome</keyword>
<sequence>MKSFGTVLREGGRFGLIAALTGPVLATRTAAAAAPVVDELVARSARKAGETARTLAHTAVRAGRVAQNAGGARSPVWQAGRRVQVPVRPGESEGPVTPGAGRALAAEAAALATVAGAYWDAGLGSVVAHLAEDAVADEVTGWIGDRAGRHGLAPAEPVEAGPAHPGDVSGVRTAVLALVMDGAGLGIALGTRAMRARRAHEWIRAVVSSAREHPAARAVLNERFGWYTAELTRAAANAAVRGLSQEPAELALDAVLRTGQLAEAVARAMAFDAAHDELCAPDRPSLGVTPDARRVQVPVEDYAGGAVRGGLLGTLAELVLTRDLGKAANAALAVSPLPARYAHTAFHSAMGLALAREGVLVRAPDRVKSLDAVDTVVLHLSALCDEAGLDPYAEAVFEAARGLEARVVVFGAGAGERLGEYAALADDVLPSSSSDSEESFCELVSHLRDAGRVVLTVARPSAAARPGSDEVAGLLAGDVCVALADRGAPVLWGADLLARHGLAGVWRVLVAAAAARGNGRRATGLATASAVIGGLALMAGSGRRRRPLLPRLPRLDPVALGGIGGLALGWGSALRTAVIRPPAPRPRIAWHELSVEEVTARLRENSAPPTPLDAAARRVRARAKALADHPVAAPARVGAGLAADVAAELDDPLTPVLALGAVASAVVGSPVDAGLVAAAMGLNALVGGTQRFRGRRALAKLREDERQKARKVLAAKSGTVTTDARELVPGDVIEVRTGDVVPADARLCDLADLEVDESALTGESLPVTKGLDPAPGAPVAERSCLVFAGTTVVGGEGRAIVVATGERTVSGRAAGLAARAPGAAGIQARLHHLTRRALPLTLLGGALVTGLSAVRGRPLRRAVAGGVAIAVAAVPEGLPLVATVAQRAAARRLSRFGVLVRTPRALEALGRLDVVCFDKTGTLTQNRLRVAVVTTSDGEPVETHDGAPALTAAARACPGADGGPAAHAHATDRAVLDAAGPDPGWSEVDGQPFEASRGYSAAVGRDETGRTTLVVKGAPETVLPACRAGRDVAGAEESLADAGLRVIAVAAREITGEAPVLGNGNDEKVLTGLDFLGFVGLSDTPRETAAPLVGGLRDVGVTPVMLTGDHPHTALAIAKSLGWPEDTAVLTGDRLAGLDRTRRAAALGGAGVIARVAPEQKLQVVEALREAGRVTAMVGDGTNDAAAIRAADVGVGVRARSSTAARTAADLALTEDDLTVLLEAVAEGRSLWRSVSDAVVILVGGNAGEVGFSVLGTLLSGDSPLGTRQLLLVNLLTDLFPAMAVAVTRPDEEEREPAAGLGGSLTRDITVRGVTTGIGATTAWLLGRVTPGTARRTSTMALCGLVGTQLAQTLRGRWHSPLVAGTAVGSALALAAIVQTPGVSGFFGCTPLGPLGWAGVGCGVGAGALSSLLLPAGESTEQSAPERASGGGFAGKCASRFGESSSR</sequence>
<evidence type="ECO:0000256" key="1">
    <source>
        <dbReference type="ARBA" id="ARBA00004651"/>
    </source>
</evidence>
<evidence type="ECO:0000256" key="3">
    <source>
        <dbReference type="ARBA" id="ARBA00022741"/>
    </source>
</evidence>
<dbReference type="PANTHER" id="PTHR42861">
    <property type="entry name" value="CALCIUM-TRANSPORTING ATPASE"/>
    <property type="match status" value="1"/>
</dbReference>
<evidence type="ECO:0000259" key="11">
    <source>
        <dbReference type="Pfam" id="PF00689"/>
    </source>
</evidence>
<dbReference type="NCBIfam" id="TIGR01494">
    <property type="entry name" value="ATPase_P-type"/>
    <property type="match status" value="2"/>
</dbReference>
<organism evidence="12 13">
    <name type="scientific">Amycolatopsis samaneae</name>
    <dbReference type="NCBI Taxonomy" id="664691"/>
    <lineage>
        <taxon>Bacteria</taxon>
        <taxon>Bacillati</taxon>
        <taxon>Actinomycetota</taxon>
        <taxon>Actinomycetes</taxon>
        <taxon>Pseudonocardiales</taxon>
        <taxon>Pseudonocardiaceae</taxon>
        <taxon>Amycolatopsis</taxon>
    </lineage>
</organism>
<dbReference type="InterPro" id="IPR023299">
    <property type="entry name" value="ATPase_P-typ_cyto_dom_N"/>
</dbReference>
<dbReference type="Gene3D" id="2.70.150.10">
    <property type="entry name" value="Calcium-transporting ATPase, cytoplasmic transduction domain A"/>
    <property type="match status" value="1"/>
</dbReference>
<dbReference type="InterPro" id="IPR001757">
    <property type="entry name" value="P_typ_ATPase"/>
</dbReference>
<dbReference type="SFLD" id="SFLDS00003">
    <property type="entry name" value="Haloacid_Dehalogenase"/>
    <property type="match status" value="1"/>
</dbReference>
<dbReference type="SUPFAM" id="SSF81665">
    <property type="entry name" value="Calcium ATPase, transmembrane domain M"/>
    <property type="match status" value="1"/>
</dbReference>
<dbReference type="SFLD" id="SFLDG00002">
    <property type="entry name" value="C1.7:_P-type_atpase_like"/>
    <property type="match status" value="1"/>
</dbReference>
<accession>A0ABW5GWA1</accession>
<protein>
    <submittedName>
        <fullName evidence="12">HAD-IC family P-type ATPase</fullName>
    </submittedName>
</protein>
<keyword evidence="3" id="KW-0547">Nucleotide-binding</keyword>
<keyword evidence="4" id="KW-0067">ATP-binding</keyword>
<comment type="catalytic activity">
    <reaction evidence="8">
        <text>ATP + H2O = ADP + phosphate + H(+)</text>
        <dbReference type="Rhea" id="RHEA:13065"/>
        <dbReference type="ChEBI" id="CHEBI:15377"/>
        <dbReference type="ChEBI" id="CHEBI:15378"/>
        <dbReference type="ChEBI" id="CHEBI:30616"/>
        <dbReference type="ChEBI" id="CHEBI:43474"/>
        <dbReference type="ChEBI" id="CHEBI:456216"/>
    </reaction>
</comment>
<dbReference type="Gene3D" id="3.40.1110.10">
    <property type="entry name" value="Calcium-transporting ATPase, cytoplasmic domain N"/>
    <property type="match status" value="1"/>
</dbReference>
<dbReference type="InterPro" id="IPR044492">
    <property type="entry name" value="P_typ_ATPase_HD_dom"/>
</dbReference>
<dbReference type="Gene3D" id="1.20.1110.10">
    <property type="entry name" value="Calcium-transporting ATPase, transmembrane domain"/>
    <property type="match status" value="1"/>
</dbReference>
<proteinExistence type="predicted"/>
<evidence type="ECO:0000259" key="10">
    <source>
        <dbReference type="Pfam" id="PF00122"/>
    </source>
</evidence>
<dbReference type="InterPro" id="IPR023298">
    <property type="entry name" value="ATPase_P-typ_TM_dom_sf"/>
</dbReference>
<keyword evidence="2" id="KW-0812">Transmembrane</keyword>
<reference evidence="13" key="1">
    <citation type="journal article" date="2019" name="Int. J. Syst. Evol. Microbiol.">
        <title>The Global Catalogue of Microorganisms (GCM) 10K type strain sequencing project: providing services to taxonomists for standard genome sequencing and annotation.</title>
        <authorList>
            <consortium name="The Broad Institute Genomics Platform"/>
            <consortium name="The Broad Institute Genome Sequencing Center for Infectious Disease"/>
            <person name="Wu L."/>
            <person name="Ma J."/>
        </authorList>
    </citation>
    <scope>NUCLEOTIDE SEQUENCE [LARGE SCALE GENOMIC DNA]</scope>
    <source>
        <strain evidence="13">CGMCC 4.7643</strain>
    </source>
</reference>
<dbReference type="Pfam" id="PF00702">
    <property type="entry name" value="Hydrolase"/>
    <property type="match status" value="1"/>
</dbReference>
<dbReference type="Gene3D" id="3.40.50.1000">
    <property type="entry name" value="HAD superfamily/HAD-like"/>
    <property type="match status" value="1"/>
</dbReference>
<dbReference type="PRINTS" id="PR00120">
    <property type="entry name" value="HATPASE"/>
</dbReference>
<evidence type="ECO:0000256" key="7">
    <source>
        <dbReference type="ARBA" id="ARBA00023136"/>
    </source>
</evidence>
<evidence type="ECO:0000256" key="2">
    <source>
        <dbReference type="ARBA" id="ARBA00022692"/>
    </source>
</evidence>
<dbReference type="Proteomes" id="UP001597419">
    <property type="component" value="Unassembled WGS sequence"/>
</dbReference>
<evidence type="ECO:0000256" key="4">
    <source>
        <dbReference type="ARBA" id="ARBA00022840"/>
    </source>
</evidence>
<keyword evidence="5" id="KW-1278">Translocase</keyword>
<dbReference type="InterPro" id="IPR059000">
    <property type="entry name" value="ATPase_P-type_domA"/>
</dbReference>
<dbReference type="RefSeq" id="WP_345407396.1">
    <property type="nucleotide sequence ID" value="NZ_BAABHG010000022.1"/>
</dbReference>
<dbReference type="InterPro" id="IPR018303">
    <property type="entry name" value="ATPase_P-typ_P_site"/>
</dbReference>
<dbReference type="InterPro" id="IPR036412">
    <property type="entry name" value="HAD-like_sf"/>
</dbReference>
<evidence type="ECO:0000256" key="8">
    <source>
        <dbReference type="ARBA" id="ARBA00049360"/>
    </source>
</evidence>
<dbReference type="InterPro" id="IPR023214">
    <property type="entry name" value="HAD_sf"/>
</dbReference>
<dbReference type="EMBL" id="JBHUKU010000029">
    <property type="protein sequence ID" value="MFD2465210.1"/>
    <property type="molecule type" value="Genomic_DNA"/>
</dbReference>